<organism evidence="1 2">
    <name type="scientific">Roridomyces roridus</name>
    <dbReference type="NCBI Taxonomy" id="1738132"/>
    <lineage>
        <taxon>Eukaryota</taxon>
        <taxon>Fungi</taxon>
        <taxon>Dikarya</taxon>
        <taxon>Basidiomycota</taxon>
        <taxon>Agaricomycotina</taxon>
        <taxon>Agaricomycetes</taxon>
        <taxon>Agaricomycetidae</taxon>
        <taxon>Agaricales</taxon>
        <taxon>Marasmiineae</taxon>
        <taxon>Mycenaceae</taxon>
        <taxon>Roridomyces</taxon>
    </lineage>
</organism>
<dbReference type="PANTHER" id="PTHR13318">
    <property type="entry name" value="PARTNER OF PAIRED, ISOFORM B-RELATED"/>
    <property type="match status" value="1"/>
</dbReference>
<dbReference type="GO" id="GO:0019005">
    <property type="term" value="C:SCF ubiquitin ligase complex"/>
    <property type="evidence" value="ECO:0007669"/>
    <property type="project" value="TreeGrafter"/>
</dbReference>
<dbReference type="InterPro" id="IPR032675">
    <property type="entry name" value="LRR_dom_sf"/>
</dbReference>
<comment type="caution">
    <text evidence="1">The sequence shown here is derived from an EMBL/GenBank/DDBJ whole genome shotgun (WGS) entry which is preliminary data.</text>
</comment>
<proteinExistence type="predicted"/>
<evidence type="ECO:0000313" key="1">
    <source>
        <dbReference type="EMBL" id="KAJ7613037.1"/>
    </source>
</evidence>
<gene>
    <name evidence="1" type="ORF">FB45DRAFT_1065161</name>
</gene>
<evidence type="ECO:0000313" key="2">
    <source>
        <dbReference type="Proteomes" id="UP001221142"/>
    </source>
</evidence>
<dbReference type="GO" id="GO:0031146">
    <property type="term" value="P:SCF-dependent proteasomal ubiquitin-dependent protein catabolic process"/>
    <property type="evidence" value="ECO:0007669"/>
    <property type="project" value="TreeGrafter"/>
</dbReference>
<dbReference type="Gene3D" id="3.80.10.10">
    <property type="entry name" value="Ribonuclease Inhibitor"/>
    <property type="match status" value="1"/>
</dbReference>
<evidence type="ECO:0008006" key="3">
    <source>
        <dbReference type="Google" id="ProtNLM"/>
    </source>
</evidence>
<dbReference type="AlphaFoldDB" id="A0AAD7B8G0"/>
<keyword evidence="2" id="KW-1185">Reference proteome</keyword>
<sequence length="527" mass="58597">MHRGLSIEEILREICFHLRTYSKRDTSPDGEWLKHGGRHYSASSLATMARTCKSFSDPALDELWASVDLHSLLHCVPNGVLHRVGLFDRGEFAFEPRRAIEPSDGARPRFYAARVKHLIGQEALVDPRVLLALGLDFSRVHCLDWYGPLGNFSEFHSTLLGPSFTAVRLEVTKDASLTTLAVRHPQLKEIHIAYVTYEDLDDEEEAEAELLQQTSAASAFLCSLPSLEKVVVDGVTCESLVHLALCANLRSLHMDDTYLGTFPADLPRWTTDIRAFPALEDLRVHAPPSGTIQLLGWCAKVPVKNPDFHIVAQRIPTGPELHEIFSMLPAAISHCSLAHLSLDTIRYRSEFGGLERVDCLITSDSIRALSHFSSLTTVHIRCAVGVDLDDTAALELAHGCPLLRTLLFDARYEFPGQPRATLQCLRHFARYCRSLEDLAVTLDATVIPEPDSQDDATPPQLTLSSFNFQWSPISDSSSVAHLLRSVFPKLGRLAMLANRGATLGGEFRIHYYLWKEVASLIPGCTMN</sequence>
<dbReference type="PANTHER" id="PTHR13318:SF190">
    <property type="entry name" value="PARTNER OF PAIRED, ISOFORM B"/>
    <property type="match status" value="1"/>
</dbReference>
<reference evidence="1" key="1">
    <citation type="submission" date="2023-03" db="EMBL/GenBank/DDBJ databases">
        <title>Massive genome expansion in bonnet fungi (Mycena s.s.) driven by repeated elements and novel gene families across ecological guilds.</title>
        <authorList>
            <consortium name="Lawrence Berkeley National Laboratory"/>
            <person name="Harder C.B."/>
            <person name="Miyauchi S."/>
            <person name="Viragh M."/>
            <person name="Kuo A."/>
            <person name="Thoen E."/>
            <person name="Andreopoulos B."/>
            <person name="Lu D."/>
            <person name="Skrede I."/>
            <person name="Drula E."/>
            <person name="Henrissat B."/>
            <person name="Morin E."/>
            <person name="Kohler A."/>
            <person name="Barry K."/>
            <person name="LaButti K."/>
            <person name="Morin E."/>
            <person name="Salamov A."/>
            <person name="Lipzen A."/>
            <person name="Mereny Z."/>
            <person name="Hegedus B."/>
            <person name="Baldrian P."/>
            <person name="Stursova M."/>
            <person name="Weitz H."/>
            <person name="Taylor A."/>
            <person name="Grigoriev I.V."/>
            <person name="Nagy L.G."/>
            <person name="Martin F."/>
            <person name="Kauserud H."/>
        </authorList>
    </citation>
    <scope>NUCLEOTIDE SEQUENCE</scope>
    <source>
        <strain evidence="1">9284</strain>
    </source>
</reference>
<protein>
    <recommendedName>
        <fullName evidence="3">F-box domain-containing protein</fullName>
    </recommendedName>
</protein>
<name>A0AAD7B8G0_9AGAR</name>
<dbReference type="EMBL" id="JARKIF010000029">
    <property type="protein sequence ID" value="KAJ7613037.1"/>
    <property type="molecule type" value="Genomic_DNA"/>
</dbReference>
<accession>A0AAD7B8G0</accession>
<dbReference type="SUPFAM" id="SSF52047">
    <property type="entry name" value="RNI-like"/>
    <property type="match status" value="1"/>
</dbReference>
<dbReference type="Proteomes" id="UP001221142">
    <property type="component" value="Unassembled WGS sequence"/>
</dbReference>